<reference evidence="1 2" key="1">
    <citation type="submission" date="2009-06" db="EMBL/GenBank/DDBJ databases">
        <title>Complete sequence of Desulfovibrio salexigens DSM 2638.</title>
        <authorList>
            <consortium name="US DOE Joint Genome Institute"/>
            <person name="Lucas S."/>
            <person name="Copeland A."/>
            <person name="Lapidus A."/>
            <person name="Glavina del Rio T."/>
            <person name="Tice H."/>
            <person name="Bruce D."/>
            <person name="Goodwin L."/>
            <person name="Pitluck S."/>
            <person name="Munk A.C."/>
            <person name="Brettin T."/>
            <person name="Detter J.C."/>
            <person name="Han C."/>
            <person name="Tapia R."/>
            <person name="Larimer F."/>
            <person name="Land M."/>
            <person name="Hauser L."/>
            <person name="Kyrpides N."/>
            <person name="Anderson I."/>
            <person name="Wall J.D."/>
            <person name="Arkin A.P."/>
            <person name="Dehal P."/>
            <person name="Chivian D."/>
            <person name="Giles B."/>
            <person name="Hazen T.C."/>
        </authorList>
    </citation>
    <scope>NUCLEOTIDE SEQUENCE [LARGE SCALE GENOMIC DNA]</scope>
    <source>
        <strain evidence="2">ATCC 14822 / DSM 2638 / NCIMB 8403 / VKM B-1763</strain>
    </source>
</reference>
<dbReference type="STRING" id="526222.Desal_2532"/>
<dbReference type="Proteomes" id="UP000002601">
    <property type="component" value="Chromosome"/>
</dbReference>
<name>C6BY58_MARSD</name>
<dbReference type="KEGG" id="dsa:Desal_2532"/>
<evidence type="ECO:0000313" key="2">
    <source>
        <dbReference type="Proteomes" id="UP000002601"/>
    </source>
</evidence>
<accession>C6BY58</accession>
<dbReference type="eggNOG" id="ENOG50316IN">
    <property type="taxonomic scope" value="Bacteria"/>
</dbReference>
<evidence type="ECO:0000313" key="1">
    <source>
        <dbReference type="EMBL" id="ACS80588.1"/>
    </source>
</evidence>
<keyword evidence="2" id="KW-1185">Reference proteome</keyword>
<dbReference type="OrthoDB" id="5460510at2"/>
<gene>
    <name evidence="1" type="ordered locus">Desal_2532</name>
</gene>
<dbReference type="AlphaFoldDB" id="C6BY58"/>
<proteinExistence type="predicted"/>
<protein>
    <submittedName>
        <fullName evidence="1">Uncharacterized protein</fullName>
    </submittedName>
</protein>
<dbReference type="HOGENOM" id="CLU_976137_0_0_7"/>
<dbReference type="EMBL" id="CP001649">
    <property type="protein sequence ID" value="ACS80588.1"/>
    <property type="molecule type" value="Genomic_DNA"/>
</dbReference>
<sequence>MSEISFHYTGEITENHELPLHALAKTLTSLNSAINRAYLGAKYGSGIKNRRITQKELDDAKFWAGKAKDGGHILDLICKTEYGQQIVDNISDALARALDNLQIFDPYTEELTLEQQAEQLRDKLNTHSETILFNVFSKSIEEDHQNKYIDKSILKELIPVTSMLQGGLYGESQLEMEFTSTTPRKIEFNKHNVHNFSKMLTQTHLGPLVIYDGDIFSTHKYSKNGKFKNIANKQTARLKTGTETAFFEMHEAQKSPRIQFIGTPVFEYNTTDAESGDIFFLKRIG</sequence>
<dbReference type="RefSeq" id="WP_015852404.1">
    <property type="nucleotide sequence ID" value="NC_012881.1"/>
</dbReference>
<organism evidence="1 2">
    <name type="scientific">Maridesulfovibrio salexigens (strain ATCC 14822 / DSM 2638 / NCIMB 8403 / VKM B-1763)</name>
    <name type="common">Desulfovibrio salexigens</name>
    <dbReference type="NCBI Taxonomy" id="526222"/>
    <lineage>
        <taxon>Bacteria</taxon>
        <taxon>Pseudomonadati</taxon>
        <taxon>Thermodesulfobacteriota</taxon>
        <taxon>Desulfovibrionia</taxon>
        <taxon>Desulfovibrionales</taxon>
        <taxon>Desulfovibrionaceae</taxon>
        <taxon>Maridesulfovibrio</taxon>
    </lineage>
</organism>